<gene>
    <name evidence="2" type="ORF">SJ05684_b41790</name>
</gene>
<keyword evidence="2" id="KW-0614">Plasmid</keyword>
<keyword evidence="3" id="KW-1185">Reference proteome</keyword>
<dbReference type="EMBL" id="CP023068">
    <property type="protein sequence ID" value="ASY65161.1"/>
    <property type="molecule type" value="Genomic_DNA"/>
</dbReference>
<evidence type="ECO:0000313" key="3">
    <source>
        <dbReference type="Proteomes" id="UP000217211"/>
    </source>
</evidence>
<evidence type="ECO:0000256" key="1">
    <source>
        <dbReference type="SAM" id="MobiDB-lite"/>
    </source>
</evidence>
<name>A0A249PGV7_9HYPH</name>
<protein>
    <submittedName>
        <fullName evidence="2">Uncharacterized protein</fullName>
    </submittedName>
</protein>
<evidence type="ECO:0000313" key="2">
    <source>
        <dbReference type="EMBL" id="ASY65161.1"/>
    </source>
</evidence>
<sequence length="37" mass="3930">MNAAAPAHGRSAKRGKPVYDGSGRRKGIRSPLVVDRP</sequence>
<organism evidence="2 3">
    <name type="scientific">Sinorhizobium sojae CCBAU 05684</name>
    <dbReference type="NCBI Taxonomy" id="716928"/>
    <lineage>
        <taxon>Bacteria</taxon>
        <taxon>Pseudomonadati</taxon>
        <taxon>Pseudomonadota</taxon>
        <taxon>Alphaproteobacteria</taxon>
        <taxon>Hyphomicrobiales</taxon>
        <taxon>Rhizobiaceae</taxon>
        <taxon>Sinorhizobium/Ensifer group</taxon>
        <taxon>Sinorhizobium</taxon>
    </lineage>
</organism>
<geneLocation type="plasmid" evidence="3">
    <name>psj05684b</name>
</geneLocation>
<dbReference type="Proteomes" id="UP000217211">
    <property type="component" value="Plasmid pSJ05684b"/>
</dbReference>
<proteinExistence type="predicted"/>
<dbReference type="KEGG" id="esj:SJ05684_b41790"/>
<reference evidence="2 3" key="1">
    <citation type="submission" date="2017-08" db="EMBL/GenBank/DDBJ databases">
        <title>Multipartite genome sequences of Sinorhizobium species nodulating soybeans.</title>
        <authorList>
            <person name="Tian C.F."/>
        </authorList>
    </citation>
    <scope>NUCLEOTIDE SEQUENCE [LARGE SCALE GENOMIC DNA]</scope>
    <source>
        <strain evidence="2 3">CCBAU 05684</strain>
        <plasmid evidence="3">psj05684b</plasmid>
    </source>
</reference>
<accession>A0A249PGV7</accession>
<dbReference type="AlphaFoldDB" id="A0A249PGV7"/>
<feature type="region of interest" description="Disordered" evidence="1">
    <location>
        <begin position="1"/>
        <end position="37"/>
    </location>
</feature>